<name>A0A0E9WA77_ANGAN</name>
<dbReference type="AlphaFoldDB" id="A0A0E9WA77"/>
<protein>
    <submittedName>
        <fullName evidence="1">Uncharacterized protein</fullName>
    </submittedName>
</protein>
<accession>A0A0E9WA77</accession>
<sequence length="64" mass="7144">MRRHGLGLFLEEIHTVRHWGCGIIRPQGGATLPGGSSRPRGYSSARYGLEAKALDSFRSRLYPF</sequence>
<evidence type="ECO:0000313" key="1">
    <source>
        <dbReference type="EMBL" id="JAH86480.1"/>
    </source>
</evidence>
<proteinExistence type="predicted"/>
<dbReference type="EMBL" id="GBXM01022097">
    <property type="protein sequence ID" value="JAH86480.1"/>
    <property type="molecule type" value="Transcribed_RNA"/>
</dbReference>
<organism evidence="1">
    <name type="scientific">Anguilla anguilla</name>
    <name type="common">European freshwater eel</name>
    <name type="synonym">Muraena anguilla</name>
    <dbReference type="NCBI Taxonomy" id="7936"/>
    <lineage>
        <taxon>Eukaryota</taxon>
        <taxon>Metazoa</taxon>
        <taxon>Chordata</taxon>
        <taxon>Craniata</taxon>
        <taxon>Vertebrata</taxon>
        <taxon>Euteleostomi</taxon>
        <taxon>Actinopterygii</taxon>
        <taxon>Neopterygii</taxon>
        <taxon>Teleostei</taxon>
        <taxon>Anguilliformes</taxon>
        <taxon>Anguillidae</taxon>
        <taxon>Anguilla</taxon>
    </lineage>
</organism>
<reference evidence="1" key="1">
    <citation type="submission" date="2014-11" db="EMBL/GenBank/DDBJ databases">
        <authorList>
            <person name="Amaro Gonzalez C."/>
        </authorList>
    </citation>
    <scope>NUCLEOTIDE SEQUENCE</scope>
</reference>
<reference evidence="1" key="2">
    <citation type="journal article" date="2015" name="Fish Shellfish Immunol.">
        <title>Early steps in the European eel (Anguilla anguilla)-Vibrio vulnificus interaction in the gills: Role of the RtxA13 toxin.</title>
        <authorList>
            <person name="Callol A."/>
            <person name="Pajuelo D."/>
            <person name="Ebbesson L."/>
            <person name="Teles M."/>
            <person name="MacKenzie S."/>
            <person name="Amaro C."/>
        </authorList>
    </citation>
    <scope>NUCLEOTIDE SEQUENCE</scope>
</reference>